<evidence type="ECO:0000313" key="1">
    <source>
        <dbReference type="EMBL" id="PON92840.1"/>
    </source>
</evidence>
<dbReference type="EMBL" id="JXTC01000062">
    <property type="protein sequence ID" value="PON92840.1"/>
    <property type="molecule type" value="Genomic_DNA"/>
</dbReference>
<keyword evidence="2" id="KW-1185">Reference proteome</keyword>
<comment type="caution">
    <text evidence="1">The sequence shown here is derived from an EMBL/GenBank/DDBJ whole genome shotgun (WGS) entry which is preliminary data.</text>
</comment>
<gene>
    <name evidence="1" type="ORF">TorRG33x02_114380</name>
</gene>
<name>A0A2P5F4W8_TREOI</name>
<dbReference type="InParanoid" id="A0A2P5F4W8"/>
<reference evidence="2" key="1">
    <citation type="submission" date="2016-06" db="EMBL/GenBank/DDBJ databases">
        <title>Parallel loss of symbiosis genes in relatives of nitrogen-fixing non-legume Parasponia.</title>
        <authorList>
            <person name="Van Velzen R."/>
            <person name="Holmer R."/>
            <person name="Bu F."/>
            <person name="Rutten L."/>
            <person name="Van Zeijl A."/>
            <person name="Liu W."/>
            <person name="Santuari L."/>
            <person name="Cao Q."/>
            <person name="Sharma T."/>
            <person name="Shen D."/>
            <person name="Roswanjaya Y."/>
            <person name="Wardhani T."/>
            <person name="Kalhor M.S."/>
            <person name="Jansen J."/>
            <person name="Van den Hoogen J."/>
            <person name="Gungor B."/>
            <person name="Hartog M."/>
            <person name="Hontelez J."/>
            <person name="Verver J."/>
            <person name="Yang W.-C."/>
            <person name="Schijlen E."/>
            <person name="Repin R."/>
            <person name="Schilthuizen M."/>
            <person name="Schranz E."/>
            <person name="Heidstra R."/>
            <person name="Miyata K."/>
            <person name="Fedorova E."/>
            <person name="Kohlen W."/>
            <person name="Bisseling T."/>
            <person name="Smit S."/>
            <person name="Geurts R."/>
        </authorList>
    </citation>
    <scope>NUCLEOTIDE SEQUENCE [LARGE SCALE GENOMIC DNA]</scope>
    <source>
        <strain evidence="2">cv. RG33-2</strain>
    </source>
</reference>
<organism evidence="1 2">
    <name type="scientific">Trema orientale</name>
    <name type="common">Charcoal tree</name>
    <name type="synonym">Celtis orientalis</name>
    <dbReference type="NCBI Taxonomy" id="63057"/>
    <lineage>
        <taxon>Eukaryota</taxon>
        <taxon>Viridiplantae</taxon>
        <taxon>Streptophyta</taxon>
        <taxon>Embryophyta</taxon>
        <taxon>Tracheophyta</taxon>
        <taxon>Spermatophyta</taxon>
        <taxon>Magnoliopsida</taxon>
        <taxon>eudicotyledons</taxon>
        <taxon>Gunneridae</taxon>
        <taxon>Pentapetalae</taxon>
        <taxon>rosids</taxon>
        <taxon>fabids</taxon>
        <taxon>Rosales</taxon>
        <taxon>Cannabaceae</taxon>
        <taxon>Trema</taxon>
    </lineage>
</organism>
<dbReference type="AlphaFoldDB" id="A0A2P5F4W8"/>
<accession>A0A2P5F4W8</accession>
<sequence>MGLGVRLCMWTTVGSTSWRDSDLGRKRTVLVFAYFGFGPHHRKYAPYRRPLFAAICCGSFVYITTSGSKKSTIAATSV</sequence>
<dbReference type="OrthoDB" id="10601784at2759"/>
<dbReference type="Proteomes" id="UP000237000">
    <property type="component" value="Unassembled WGS sequence"/>
</dbReference>
<proteinExistence type="predicted"/>
<protein>
    <submittedName>
        <fullName evidence="1">Uncharacterized protein</fullName>
    </submittedName>
</protein>
<evidence type="ECO:0000313" key="2">
    <source>
        <dbReference type="Proteomes" id="UP000237000"/>
    </source>
</evidence>